<reference evidence="2" key="1">
    <citation type="journal article" date="2019" name="Int. J. Syst. Evol. Microbiol.">
        <title>The Global Catalogue of Microorganisms (GCM) 10K type strain sequencing project: providing services to taxonomists for standard genome sequencing and annotation.</title>
        <authorList>
            <consortium name="The Broad Institute Genomics Platform"/>
            <consortium name="The Broad Institute Genome Sequencing Center for Infectious Disease"/>
            <person name="Wu L."/>
            <person name="Ma J."/>
        </authorList>
    </citation>
    <scope>NUCLEOTIDE SEQUENCE [LARGE SCALE GENOMIC DNA]</scope>
    <source>
        <strain evidence="2">JCM 18541</strain>
    </source>
</reference>
<keyword evidence="2" id="KW-1185">Reference proteome</keyword>
<dbReference type="Pfam" id="PF13830">
    <property type="entry name" value="DUF4192"/>
    <property type="match status" value="1"/>
</dbReference>
<sequence length="465" mass="51017">MVAVCVHTLGFWPRNSLVLLTVGSPGVGPLLRIDLPVAGGDDYGEYFDFFLSQLPQSATNADPNNRLFAVFFGSTADEMDKERELAAPYSLDYAECSDNNFIDQVQALIPSLHRCLVNHSIDLIDVIAVGHRFLWALHPPELTLLPATPTASVVDSPIYREMFEQGSDVARSHEEFLEKYLWDPMETADVVRRDSWLAHTEFAALGYLTQKAESDVGEYHQIRAELMMWDAALQRGVEVVLGYRSLGVDSPKDLARPPHRDVVSPAPADLIRTVLNQDVGAYLIASLNSTATVQLVIYLACTGLQEALAALENISCRLEETATVGLDKSQTTPVLPQKSSLNRYGLDRKSLLNPVETKGPADGAAIASMASKLCGHDTQSPNWDRLAALCAIATILEEAAHHKPESLLKLAQAWAHWLQGKSTLADYLLRAVEPVHHGNEPTVLHRVLDAGVLPAWLSARPQPNI</sequence>
<accession>A0ABP9BJC0</accession>
<gene>
    <name evidence="1" type="ORF">GCM10023352_12490</name>
</gene>
<protein>
    <recommendedName>
        <fullName evidence="3">DUF4192 family protein</fullName>
    </recommendedName>
</protein>
<organism evidence="1 2">
    <name type="scientific">Rothia endophytica</name>
    <dbReference type="NCBI Taxonomy" id="1324766"/>
    <lineage>
        <taxon>Bacteria</taxon>
        <taxon>Bacillati</taxon>
        <taxon>Actinomycetota</taxon>
        <taxon>Actinomycetes</taxon>
        <taxon>Micrococcales</taxon>
        <taxon>Micrococcaceae</taxon>
        <taxon>Rothia</taxon>
    </lineage>
</organism>
<evidence type="ECO:0000313" key="2">
    <source>
        <dbReference type="Proteomes" id="UP001500187"/>
    </source>
</evidence>
<dbReference type="Proteomes" id="UP001500187">
    <property type="component" value="Unassembled WGS sequence"/>
</dbReference>
<evidence type="ECO:0000313" key="1">
    <source>
        <dbReference type="EMBL" id="GAA4794888.1"/>
    </source>
</evidence>
<name>A0ABP9BJC0_9MICC</name>
<dbReference type="InterPro" id="IPR025447">
    <property type="entry name" value="DUF4192"/>
</dbReference>
<proteinExistence type="predicted"/>
<comment type="caution">
    <text evidence="1">The sequence shown here is derived from an EMBL/GenBank/DDBJ whole genome shotgun (WGS) entry which is preliminary data.</text>
</comment>
<dbReference type="EMBL" id="BAABKP010000001">
    <property type="protein sequence ID" value="GAA4794888.1"/>
    <property type="molecule type" value="Genomic_DNA"/>
</dbReference>
<evidence type="ECO:0008006" key="3">
    <source>
        <dbReference type="Google" id="ProtNLM"/>
    </source>
</evidence>